<gene>
    <name evidence="8" type="ORF">N0V91_001760</name>
</gene>
<dbReference type="GO" id="GO:0016020">
    <property type="term" value="C:membrane"/>
    <property type="evidence" value="ECO:0007669"/>
    <property type="project" value="UniProtKB-SubCell"/>
</dbReference>
<keyword evidence="4 7" id="KW-0472">Membrane</keyword>
<proteinExistence type="inferred from homology"/>
<dbReference type="PANTHER" id="PTHR35042">
    <property type="entry name" value="ANTHRONE OXYGENASE ENCC"/>
    <property type="match status" value="1"/>
</dbReference>
<feature type="region of interest" description="Disordered" evidence="6">
    <location>
        <begin position="146"/>
        <end position="186"/>
    </location>
</feature>
<evidence type="ECO:0000256" key="2">
    <source>
        <dbReference type="ARBA" id="ARBA00022692"/>
    </source>
</evidence>
<comment type="similarity">
    <text evidence="5">Belongs to the anthrone oxygenase family.</text>
</comment>
<keyword evidence="3 7" id="KW-1133">Transmembrane helix</keyword>
<evidence type="ECO:0000256" key="6">
    <source>
        <dbReference type="SAM" id="MobiDB-lite"/>
    </source>
</evidence>
<keyword evidence="9" id="KW-1185">Reference proteome</keyword>
<dbReference type="PANTHER" id="PTHR35042:SF1">
    <property type="entry name" value="DUF1772-DOMAIN-CONTAINING PROTEIN"/>
    <property type="match status" value="1"/>
</dbReference>
<keyword evidence="2 7" id="KW-0812">Transmembrane</keyword>
<evidence type="ECO:0000256" key="4">
    <source>
        <dbReference type="ARBA" id="ARBA00023136"/>
    </source>
</evidence>
<protein>
    <recommendedName>
        <fullName evidence="10">DUF1772-domain-containing protein</fullName>
    </recommendedName>
</protein>
<accession>A0A9W8ZNP2</accession>
<dbReference type="EMBL" id="JAPEVA010000007">
    <property type="protein sequence ID" value="KAJ4410832.1"/>
    <property type="molecule type" value="Genomic_DNA"/>
</dbReference>
<feature type="transmembrane region" description="Helical" evidence="7">
    <location>
        <begin position="95"/>
        <end position="117"/>
    </location>
</feature>
<feature type="transmembrane region" description="Helical" evidence="7">
    <location>
        <begin position="6"/>
        <end position="33"/>
    </location>
</feature>
<evidence type="ECO:0000256" key="3">
    <source>
        <dbReference type="ARBA" id="ARBA00022989"/>
    </source>
</evidence>
<comment type="subcellular location">
    <subcellularLocation>
        <location evidence="1">Membrane</location>
        <topology evidence="1">Multi-pass membrane protein</topology>
    </subcellularLocation>
</comment>
<feature type="transmembrane region" description="Helical" evidence="7">
    <location>
        <begin position="198"/>
        <end position="217"/>
    </location>
</feature>
<dbReference type="Proteomes" id="UP001140510">
    <property type="component" value="Unassembled WGS sequence"/>
</dbReference>
<evidence type="ECO:0000256" key="7">
    <source>
        <dbReference type="SAM" id="Phobius"/>
    </source>
</evidence>
<sequence length="218" mass="22915">MSATQAIQVFTISTALFTSGGIAALSAFDIPLIRSQPASRSLPMLRWLFSRGSHTAPTGIMLSSAGFAYLSYSALPASASKPLSSVLSHAVKGTPGLYLAASVLCFSTAVFTSVAMIPTNFTLIKKNEDLGGSHSASSANYRHKIGAKPRTAEQSVDGKQDVSQWTDLSDPQGRTERESNAEEDEEVRGLLSKFEKLNYVRAGLMGAGGVVGLVAALA</sequence>
<name>A0A9W8ZNP2_9PLEO</name>
<dbReference type="OrthoDB" id="5954308at2759"/>
<evidence type="ECO:0008006" key="10">
    <source>
        <dbReference type="Google" id="ProtNLM"/>
    </source>
</evidence>
<reference evidence="8" key="1">
    <citation type="submission" date="2022-10" db="EMBL/GenBank/DDBJ databases">
        <title>Tapping the CABI collections for fungal endophytes: first genome assemblies for Collariella, Neodidymelliopsis, Ascochyta clinopodiicola, Didymella pomorum, Didymosphaeria variabile, Neocosmospora piperis and Neocucurbitaria cava.</title>
        <authorList>
            <person name="Hill R."/>
        </authorList>
    </citation>
    <scope>NUCLEOTIDE SEQUENCE</scope>
    <source>
        <strain evidence="8">IMI 355091</strain>
    </source>
</reference>
<comment type="caution">
    <text evidence="8">The sequence shown here is derived from an EMBL/GenBank/DDBJ whole genome shotgun (WGS) entry which is preliminary data.</text>
</comment>
<evidence type="ECO:0000313" key="9">
    <source>
        <dbReference type="Proteomes" id="UP001140510"/>
    </source>
</evidence>
<evidence type="ECO:0000256" key="5">
    <source>
        <dbReference type="ARBA" id="ARBA00034313"/>
    </source>
</evidence>
<feature type="transmembrane region" description="Helical" evidence="7">
    <location>
        <begin position="54"/>
        <end position="75"/>
    </location>
</feature>
<evidence type="ECO:0000313" key="8">
    <source>
        <dbReference type="EMBL" id="KAJ4410832.1"/>
    </source>
</evidence>
<organism evidence="8 9">
    <name type="scientific">Didymella pomorum</name>
    <dbReference type="NCBI Taxonomy" id="749634"/>
    <lineage>
        <taxon>Eukaryota</taxon>
        <taxon>Fungi</taxon>
        <taxon>Dikarya</taxon>
        <taxon>Ascomycota</taxon>
        <taxon>Pezizomycotina</taxon>
        <taxon>Dothideomycetes</taxon>
        <taxon>Pleosporomycetidae</taxon>
        <taxon>Pleosporales</taxon>
        <taxon>Pleosporineae</taxon>
        <taxon>Didymellaceae</taxon>
        <taxon>Didymella</taxon>
    </lineage>
</organism>
<dbReference type="AlphaFoldDB" id="A0A9W8ZNP2"/>
<dbReference type="Pfam" id="PF08592">
    <property type="entry name" value="Anthrone_oxy"/>
    <property type="match status" value="1"/>
</dbReference>
<dbReference type="InterPro" id="IPR013901">
    <property type="entry name" value="Anthrone_oxy"/>
</dbReference>
<evidence type="ECO:0000256" key="1">
    <source>
        <dbReference type="ARBA" id="ARBA00004141"/>
    </source>
</evidence>